<dbReference type="OrthoDB" id="767661at2759"/>
<proteinExistence type="predicted"/>
<dbReference type="InterPro" id="IPR011990">
    <property type="entry name" value="TPR-like_helical_dom_sf"/>
</dbReference>
<protein>
    <submittedName>
        <fullName evidence="2">Pentatricopeptide repeat-containing protein mitochondrial-like</fullName>
    </submittedName>
</protein>
<organism evidence="2 3">
    <name type="scientific">Dorcoceras hygrometricum</name>
    <dbReference type="NCBI Taxonomy" id="472368"/>
    <lineage>
        <taxon>Eukaryota</taxon>
        <taxon>Viridiplantae</taxon>
        <taxon>Streptophyta</taxon>
        <taxon>Embryophyta</taxon>
        <taxon>Tracheophyta</taxon>
        <taxon>Spermatophyta</taxon>
        <taxon>Magnoliopsida</taxon>
        <taxon>eudicotyledons</taxon>
        <taxon>Gunneridae</taxon>
        <taxon>Pentapetalae</taxon>
        <taxon>asterids</taxon>
        <taxon>lamiids</taxon>
        <taxon>Lamiales</taxon>
        <taxon>Gesneriaceae</taxon>
        <taxon>Didymocarpoideae</taxon>
        <taxon>Trichosporeae</taxon>
        <taxon>Loxocarpinae</taxon>
        <taxon>Dorcoceras</taxon>
    </lineage>
</organism>
<keyword evidence="3" id="KW-1185">Reference proteome</keyword>
<reference evidence="2 3" key="1">
    <citation type="journal article" date="2015" name="Proc. Natl. Acad. Sci. U.S.A.">
        <title>The resurrection genome of Boea hygrometrica: A blueprint for survival of dehydration.</title>
        <authorList>
            <person name="Xiao L."/>
            <person name="Yang G."/>
            <person name="Zhang L."/>
            <person name="Yang X."/>
            <person name="Zhao S."/>
            <person name="Ji Z."/>
            <person name="Zhou Q."/>
            <person name="Hu M."/>
            <person name="Wang Y."/>
            <person name="Chen M."/>
            <person name="Xu Y."/>
            <person name="Jin H."/>
            <person name="Xiao X."/>
            <person name="Hu G."/>
            <person name="Bao F."/>
            <person name="Hu Y."/>
            <person name="Wan P."/>
            <person name="Li L."/>
            <person name="Deng X."/>
            <person name="Kuang T."/>
            <person name="Xiang C."/>
            <person name="Zhu J.K."/>
            <person name="Oliver M.J."/>
            <person name="He Y."/>
        </authorList>
    </citation>
    <scope>NUCLEOTIDE SEQUENCE [LARGE SCALE GENOMIC DNA]</scope>
    <source>
        <strain evidence="3">cv. XS01</strain>
    </source>
</reference>
<name>A0A2Z7B0I7_9LAMI</name>
<dbReference type="PANTHER" id="PTHR47262:SF1">
    <property type="entry name" value="OS02G0132600 PROTEIN"/>
    <property type="match status" value="1"/>
</dbReference>
<dbReference type="NCBIfam" id="TIGR00756">
    <property type="entry name" value="PPR"/>
    <property type="match status" value="1"/>
</dbReference>
<dbReference type="Proteomes" id="UP000250235">
    <property type="component" value="Unassembled WGS sequence"/>
</dbReference>
<accession>A0A2Z7B0I7</accession>
<dbReference type="AlphaFoldDB" id="A0A2Z7B0I7"/>
<evidence type="ECO:0000313" key="2">
    <source>
        <dbReference type="EMBL" id="KZV27243.1"/>
    </source>
</evidence>
<keyword evidence="1" id="KW-0677">Repeat</keyword>
<dbReference type="InterPro" id="IPR002885">
    <property type="entry name" value="PPR_rpt"/>
</dbReference>
<evidence type="ECO:0000313" key="3">
    <source>
        <dbReference type="Proteomes" id="UP000250235"/>
    </source>
</evidence>
<sequence>MFLLILDKRIPVKNLNEIKGALIGALASHGQLSGALNLYDEIKEADCTLDPKAIKCLIEHFQSEGELNRMLQLLEQLTSSPYWVEACFRVISYSVQHEHLRSTLDLLKKVKDKFNNCEFATEVLFDEVFCFIAEKEGKDMQFGLDLLHSIKTEFGVRPSRKSLEFLMSACVNCKDAKASFAIWEEYKKAGLPYNVLSFVRMYQALLASGERASAAKILKKIPKDDPHVLCVIQACQETYLKPLSVKKNQKDRKKALAATLGLLDGLETRQGNKGTSFIRSSELFFIIFFMQ</sequence>
<dbReference type="EMBL" id="KV010646">
    <property type="protein sequence ID" value="KZV27243.1"/>
    <property type="molecule type" value="Genomic_DNA"/>
</dbReference>
<gene>
    <name evidence="2" type="ORF">F511_04696</name>
</gene>
<dbReference type="Gene3D" id="1.25.40.10">
    <property type="entry name" value="Tetratricopeptide repeat domain"/>
    <property type="match status" value="2"/>
</dbReference>
<dbReference type="PANTHER" id="PTHR47262">
    <property type="entry name" value="OS02G0132600 PROTEIN"/>
    <property type="match status" value="1"/>
</dbReference>
<evidence type="ECO:0000256" key="1">
    <source>
        <dbReference type="ARBA" id="ARBA00022737"/>
    </source>
</evidence>